<dbReference type="InterPro" id="IPR003423">
    <property type="entry name" value="OMP_efflux"/>
</dbReference>
<keyword evidence="2" id="KW-0812">Transmembrane</keyword>
<keyword evidence="2" id="KW-1134">Transmembrane beta strand</keyword>
<dbReference type="Pfam" id="PF02321">
    <property type="entry name" value="OEP"/>
    <property type="match status" value="2"/>
</dbReference>
<comment type="caution">
    <text evidence="3">The sequence shown here is derived from an EMBL/GenBank/DDBJ whole genome shotgun (WGS) entry which is preliminary data.</text>
</comment>
<comment type="similarity">
    <text evidence="1 2">Belongs to the outer membrane factor (OMF) (TC 1.B.17) family.</text>
</comment>
<name>A0A2W5GTJ0_9SPHI</name>
<evidence type="ECO:0000313" key="3">
    <source>
        <dbReference type="EMBL" id="PZP45259.1"/>
    </source>
</evidence>
<keyword evidence="2" id="KW-0564">Palmitate</keyword>
<dbReference type="AlphaFoldDB" id="A0A2W5GTJ0"/>
<dbReference type="Proteomes" id="UP000249645">
    <property type="component" value="Unassembled WGS sequence"/>
</dbReference>
<dbReference type="PANTHER" id="PTHR30203:SF33">
    <property type="entry name" value="BLR4455 PROTEIN"/>
    <property type="match status" value="1"/>
</dbReference>
<dbReference type="PANTHER" id="PTHR30203">
    <property type="entry name" value="OUTER MEMBRANE CATION EFFLUX PROTEIN"/>
    <property type="match status" value="1"/>
</dbReference>
<sequence>MRHIFQNKLSLLLLLFIGISSCKLQHEIANTDTHLPEQYSQMQGLASDSVRLPWRSFFKDPKLQSLIDSALVNNQDVLVAIKNQEQLDLAYRQAKLGLLPTLNATVGANRQWPSKNSLNGSLSQTFIGKSYMDDYSVSLGLSWEADIWGKYKLQKVAARADYFAQSENLNALKTKMVVQIAQAYYSLQSLDAQMQIAQQNIQLADSTVQMTEKQYRSGQVTSLAVEQATAQRQTAEALLPIIVQNIKVQENALSILVGHYPEKIVRNPDWLSSFPATDSLTIGVPAHLLSRRPDVKAAEYAVLKANAQTGVAKVAMYPNISLSPSLGLNTYQFSNWFEIPGSVAKTLAINLTQPIFQKKSLQTTYKTAVLEQEKQVVLYKQVLMTAVREVSDALAQQEGNNGRLLTLEKKKETLALAMKHSFMLYQRGMATYLEVITAQSNKLQNDLDIISTQLDALNASTNLYRSLGGYFE</sequence>
<comment type="subcellular location">
    <subcellularLocation>
        <location evidence="2">Cell membrane</location>
        <topology evidence="2">Lipid-anchor</topology>
    </subcellularLocation>
</comment>
<dbReference type="GO" id="GO:0015562">
    <property type="term" value="F:efflux transmembrane transporter activity"/>
    <property type="evidence" value="ECO:0007669"/>
    <property type="project" value="InterPro"/>
</dbReference>
<dbReference type="PROSITE" id="PS51257">
    <property type="entry name" value="PROKAR_LIPOPROTEIN"/>
    <property type="match status" value="1"/>
</dbReference>
<dbReference type="EMBL" id="QFOI01000277">
    <property type="protein sequence ID" value="PZP45259.1"/>
    <property type="molecule type" value="Genomic_DNA"/>
</dbReference>
<keyword evidence="2" id="KW-0472">Membrane</keyword>
<evidence type="ECO:0000313" key="4">
    <source>
        <dbReference type="Proteomes" id="UP000249645"/>
    </source>
</evidence>
<accession>A0A2W5GTJ0</accession>
<evidence type="ECO:0000256" key="2">
    <source>
        <dbReference type="RuleBase" id="RU362097"/>
    </source>
</evidence>
<gene>
    <name evidence="3" type="ORF">DI598_13575</name>
</gene>
<organism evidence="3 4">
    <name type="scientific">Pseudopedobacter saltans</name>
    <dbReference type="NCBI Taxonomy" id="151895"/>
    <lineage>
        <taxon>Bacteria</taxon>
        <taxon>Pseudomonadati</taxon>
        <taxon>Bacteroidota</taxon>
        <taxon>Sphingobacteriia</taxon>
        <taxon>Sphingobacteriales</taxon>
        <taxon>Sphingobacteriaceae</taxon>
        <taxon>Pseudopedobacter</taxon>
    </lineage>
</organism>
<dbReference type="InterPro" id="IPR010131">
    <property type="entry name" value="MdtP/NodT-like"/>
</dbReference>
<evidence type="ECO:0000256" key="1">
    <source>
        <dbReference type="ARBA" id="ARBA00007613"/>
    </source>
</evidence>
<dbReference type="NCBIfam" id="TIGR01845">
    <property type="entry name" value="outer_NodT"/>
    <property type="match status" value="1"/>
</dbReference>
<dbReference type="SUPFAM" id="SSF56954">
    <property type="entry name" value="Outer membrane efflux proteins (OEP)"/>
    <property type="match status" value="1"/>
</dbReference>
<dbReference type="GO" id="GO:0005886">
    <property type="term" value="C:plasma membrane"/>
    <property type="evidence" value="ECO:0007669"/>
    <property type="project" value="UniProtKB-SubCell"/>
</dbReference>
<reference evidence="3 4" key="1">
    <citation type="submission" date="2017-11" db="EMBL/GenBank/DDBJ databases">
        <title>Infants hospitalized years apart are colonized by the same room-sourced microbial strains.</title>
        <authorList>
            <person name="Brooks B."/>
            <person name="Olm M.R."/>
            <person name="Firek B.A."/>
            <person name="Baker R."/>
            <person name="Thomas B.C."/>
            <person name="Morowitz M.J."/>
            <person name="Banfield J.F."/>
        </authorList>
    </citation>
    <scope>NUCLEOTIDE SEQUENCE [LARGE SCALE GENOMIC DNA]</scope>
    <source>
        <strain evidence="3">S2_009_000_R2_76</strain>
    </source>
</reference>
<dbReference type="Gene3D" id="1.20.1600.10">
    <property type="entry name" value="Outer membrane efflux proteins (OEP)"/>
    <property type="match status" value="1"/>
</dbReference>
<proteinExistence type="inferred from homology"/>
<dbReference type="Gene3D" id="2.20.200.10">
    <property type="entry name" value="Outer membrane efflux proteins (OEP)"/>
    <property type="match status" value="1"/>
</dbReference>
<protein>
    <submittedName>
        <fullName evidence="3">RND transporter</fullName>
    </submittedName>
</protein>
<keyword evidence="2" id="KW-0449">Lipoprotein</keyword>